<sequence>MAIEEGAGVDTGAGTGTGTGAGMARGVNLIGYARYEMGIGESCRLAARALEACDIPFAILNFAGGNMSRSEDRSWAHRETNKPEYAVNLFHINADQMPVAYAELGEQWFAGRVNIGYWHWELPEFPALYAEGFRHLNEVWVPTEFIRRSVADKSPVPVATIPHGVREPEPVLAERARFGLPERKFLFLCMYDTYSYSARKNPQAVLAAYRAAVVRYGIPAGLVIKMNNPQRAEIDNLKREAAGLPHVRIIDRVMSRDDVQQLMRCCDCYVSLHRSEGFGLPLAEAMIMGKPVIGTNWSGNTDFMTPDNSGAVRHRLVRVGQDFGPYKAHQLWAEPDIEHAAHLMKRVVYDDEWRTAIARRGRETIRESFSPEASGRAMRERLEKLWNV</sequence>
<organism evidence="2 3">
    <name type="scientific">Cohnella soli</name>
    <dbReference type="NCBI Taxonomy" id="425005"/>
    <lineage>
        <taxon>Bacteria</taxon>
        <taxon>Bacillati</taxon>
        <taxon>Bacillota</taxon>
        <taxon>Bacilli</taxon>
        <taxon>Bacillales</taxon>
        <taxon>Paenibacillaceae</taxon>
        <taxon>Cohnella</taxon>
    </lineage>
</organism>
<proteinExistence type="predicted"/>
<dbReference type="Proteomes" id="UP001596113">
    <property type="component" value="Unassembled WGS sequence"/>
</dbReference>
<reference evidence="3" key="1">
    <citation type="journal article" date="2019" name="Int. J. Syst. Evol. Microbiol.">
        <title>The Global Catalogue of Microorganisms (GCM) 10K type strain sequencing project: providing services to taxonomists for standard genome sequencing and annotation.</title>
        <authorList>
            <consortium name="The Broad Institute Genomics Platform"/>
            <consortium name="The Broad Institute Genome Sequencing Center for Infectious Disease"/>
            <person name="Wu L."/>
            <person name="Ma J."/>
        </authorList>
    </citation>
    <scope>NUCLEOTIDE SEQUENCE [LARGE SCALE GENOMIC DNA]</scope>
    <source>
        <strain evidence="3">CGMCC 1.18575</strain>
    </source>
</reference>
<keyword evidence="3" id="KW-1185">Reference proteome</keyword>
<protein>
    <submittedName>
        <fullName evidence="2">Glycosyltransferase family 4 protein</fullName>
        <ecNumber evidence="2">2.4.-.-</ecNumber>
    </submittedName>
</protein>
<keyword evidence="2" id="KW-0808">Transferase</keyword>
<dbReference type="PANTHER" id="PTHR46656:SF3">
    <property type="entry name" value="PUTATIVE-RELATED"/>
    <property type="match status" value="1"/>
</dbReference>
<evidence type="ECO:0000313" key="2">
    <source>
        <dbReference type="EMBL" id="MFC5401648.1"/>
    </source>
</evidence>
<dbReference type="EMBL" id="JBHSMI010000004">
    <property type="protein sequence ID" value="MFC5401648.1"/>
    <property type="molecule type" value="Genomic_DNA"/>
</dbReference>
<name>A0ABW0HMA7_9BACL</name>
<dbReference type="GO" id="GO:0016757">
    <property type="term" value="F:glycosyltransferase activity"/>
    <property type="evidence" value="ECO:0007669"/>
    <property type="project" value="UniProtKB-KW"/>
</dbReference>
<dbReference type="PANTHER" id="PTHR46656">
    <property type="entry name" value="PUTATIVE-RELATED"/>
    <property type="match status" value="1"/>
</dbReference>
<gene>
    <name evidence="2" type="ORF">ACFPOF_02785</name>
</gene>
<evidence type="ECO:0000313" key="3">
    <source>
        <dbReference type="Proteomes" id="UP001596113"/>
    </source>
</evidence>
<dbReference type="InterPro" id="IPR001296">
    <property type="entry name" value="Glyco_trans_1"/>
</dbReference>
<dbReference type="Gene3D" id="3.40.50.2000">
    <property type="entry name" value="Glycogen Phosphorylase B"/>
    <property type="match status" value="1"/>
</dbReference>
<dbReference type="SUPFAM" id="SSF53756">
    <property type="entry name" value="UDP-Glycosyltransferase/glycogen phosphorylase"/>
    <property type="match status" value="1"/>
</dbReference>
<evidence type="ECO:0000259" key="1">
    <source>
        <dbReference type="Pfam" id="PF00534"/>
    </source>
</evidence>
<keyword evidence="2" id="KW-0328">Glycosyltransferase</keyword>
<dbReference type="Pfam" id="PF00534">
    <property type="entry name" value="Glycos_transf_1"/>
    <property type="match status" value="1"/>
</dbReference>
<dbReference type="CDD" id="cd03801">
    <property type="entry name" value="GT4_PimA-like"/>
    <property type="match status" value="1"/>
</dbReference>
<feature type="domain" description="Glycosyl transferase family 1" evidence="1">
    <location>
        <begin position="196"/>
        <end position="312"/>
    </location>
</feature>
<comment type="caution">
    <text evidence="2">The sequence shown here is derived from an EMBL/GenBank/DDBJ whole genome shotgun (WGS) entry which is preliminary data.</text>
</comment>
<dbReference type="RefSeq" id="WP_378129407.1">
    <property type="nucleotide sequence ID" value="NZ_JBHSMI010000004.1"/>
</dbReference>
<accession>A0ABW0HMA7</accession>
<dbReference type="EC" id="2.4.-.-" evidence="2"/>